<dbReference type="AlphaFoldDB" id="A0A366DYL5"/>
<name>A0A366DYL5_9BACI</name>
<dbReference type="Proteomes" id="UP000252254">
    <property type="component" value="Unassembled WGS sequence"/>
</dbReference>
<proteinExistence type="predicted"/>
<protein>
    <submittedName>
        <fullName evidence="1">Uncharacterized protein</fullName>
    </submittedName>
</protein>
<evidence type="ECO:0000313" key="1">
    <source>
        <dbReference type="EMBL" id="RBO94619.1"/>
    </source>
</evidence>
<accession>A0A366DYL5</accession>
<sequence length="86" mass="10415">MLDIIFEILSIFISGTSKVNEQAIAKNIKVLKRYPWFEDLLKEQRNRDKIIFNKKIRNIIGRCKTNKLNNDRYQVKFQYRLLRALK</sequence>
<organism evidence="1 2">
    <name type="scientific">Paraliobacillus ryukyuensis</name>
    <dbReference type="NCBI Taxonomy" id="200904"/>
    <lineage>
        <taxon>Bacteria</taxon>
        <taxon>Bacillati</taxon>
        <taxon>Bacillota</taxon>
        <taxon>Bacilli</taxon>
        <taxon>Bacillales</taxon>
        <taxon>Bacillaceae</taxon>
        <taxon>Paraliobacillus</taxon>
    </lineage>
</organism>
<evidence type="ECO:0000313" key="2">
    <source>
        <dbReference type="Proteomes" id="UP000252254"/>
    </source>
</evidence>
<dbReference type="OrthoDB" id="2973044at2"/>
<comment type="caution">
    <text evidence="1">The sequence shown here is derived from an EMBL/GenBank/DDBJ whole genome shotgun (WGS) entry which is preliminary data.</text>
</comment>
<reference evidence="1 2" key="1">
    <citation type="submission" date="2018-06" db="EMBL/GenBank/DDBJ databases">
        <title>Genomic Encyclopedia of Type Strains, Phase IV (KMG-IV): sequencing the most valuable type-strain genomes for metagenomic binning, comparative biology and taxonomic classification.</title>
        <authorList>
            <person name="Goeker M."/>
        </authorList>
    </citation>
    <scope>NUCLEOTIDE SEQUENCE [LARGE SCALE GENOMIC DNA]</scope>
    <source>
        <strain evidence="1 2">DSM 15140</strain>
    </source>
</reference>
<dbReference type="EMBL" id="QNRI01000010">
    <property type="protein sequence ID" value="RBO94619.1"/>
    <property type="molecule type" value="Genomic_DNA"/>
</dbReference>
<dbReference type="RefSeq" id="WP_113869829.1">
    <property type="nucleotide sequence ID" value="NZ_BAABQN010000009.1"/>
</dbReference>
<keyword evidence="2" id="KW-1185">Reference proteome</keyword>
<gene>
    <name evidence="1" type="ORF">DES48_110106</name>
</gene>